<organism evidence="3">
    <name type="scientific">Bosea sp. NBC_00436</name>
    <dbReference type="NCBI Taxonomy" id="2969620"/>
    <lineage>
        <taxon>Bacteria</taxon>
        <taxon>Pseudomonadati</taxon>
        <taxon>Pseudomonadota</taxon>
        <taxon>Alphaproteobacteria</taxon>
        <taxon>Hyphomicrobiales</taxon>
        <taxon>Boseaceae</taxon>
        <taxon>Bosea</taxon>
    </lineage>
</organism>
<feature type="transmembrane region" description="Helical" evidence="2">
    <location>
        <begin position="96"/>
        <end position="113"/>
    </location>
</feature>
<evidence type="ECO:0000256" key="1">
    <source>
        <dbReference type="SAM" id="MobiDB-lite"/>
    </source>
</evidence>
<reference evidence="3" key="1">
    <citation type="submission" date="2022-08" db="EMBL/GenBank/DDBJ databases">
        <title>Complete Genome Sequences of 2 Bosea sp. soil isolates.</title>
        <authorList>
            <person name="Alvarez Arevalo M."/>
            <person name="Sterndorff E.B."/>
            <person name="Faurdal D."/>
            <person name="Joergensen T.S."/>
            <person name="Weber T."/>
        </authorList>
    </citation>
    <scope>NUCLEOTIDE SEQUENCE</scope>
    <source>
        <strain evidence="3">NBC_00436</strain>
    </source>
</reference>
<gene>
    <name evidence="3" type="ORF">NWE54_25790</name>
</gene>
<feature type="transmembrane region" description="Helical" evidence="2">
    <location>
        <begin position="67"/>
        <end position="90"/>
    </location>
</feature>
<evidence type="ECO:0000256" key="2">
    <source>
        <dbReference type="SAM" id="Phobius"/>
    </source>
</evidence>
<evidence type="ECO:0000313" key="3">
    <source>
        <dbReference type="EMBL" id="UZF87120.1"/>
    </source>
</evidence>
<accession>A0A9E7ZJS5</accession>
<protein>
    <submittedName>
        <fullName evidence="3">Uncharacterized protein</fullName>
    </submittedName>
</protein>
<dbReference type="EMBL" id="CP102774">
    <property type="protein sequence ID" value="UZF87120.1"/>
    <property type="molecule type" value="Genomic_DNA"/>
</dbReference>
<dbReference type="AlphaFoldDB" id="A0A9E7ZJS5"/>
<feature type="region of interest" description="Disordered" evidence="1">
    <location>
        <begin position="1"/>
        <end position="22"/>
    </location>
</feature>
<name>A0A9E7ZJS5_9HYPH</name>
<keyword evidence="2" id="KW-1133">Transmembrane helix</keyword>
<keyword evidence="2" id="KW-0812">Transmembrane</keyword>
<proteinExistence type="predicted"/>
<sequence length="150" mass="15974">MRPLSGTLDMASGDIPDPETARGRRTCSVRSANFEAIWSLLRKAVFAIVLIRASSDPIFNLFAGDSGAASMGVGALFNIAALAIAGVLFLQAPLKAPFPVIAIWVPYLLVAFARRSMRRISALPHDWPSSCCPIGPSSRSRSSSCVPRAT</sequence>
<keyword evidence="2" id="KW-0472">Membrane</keyword>